<dbReference type="InterPro" id="IPR036259">
    <property type="entry name" value="MFS_trans_sf"/>
</dbReference>
<dbReference type="RefSeq" id="WP_125678418.1">
    <property type="nucleotide sequence ID" value="NZ_JBHTOI010000024.1"/>
</dbReference>
<keyword evidence="1" id="KW-0472">Membrane</keyword>
<evidence type="ECO:0000313" key="3">
    <source>
        <dbReference type="Proteomes" id="UP001597251"/>
    </source>
</evidence>
<comment type="caution">
    <text evidence="2">The sequence shown here is derived from an EMBL/GenBank/DDBJ whole genome shotgun (WGS) entry which is preliminary data.</text>
</comment>
<evidence type="ECO:0000256" key="1">
    <source>
        <dbReference type="SAM" id="Phobius"/>
    </source>
</evidence>
<feature type="transmembrane region" description="Helical" evidence="1">
    <location>
        <begin position="12"/>
        <end position="34"/>
    </location>
</feature>
<gene>
    <name evidence="2" type="ORF">ACFQ42_03705</name>
</gene>
<organism evidence="2 3">
    <name type="scientific">Companilactobacillus keshanensis</name>
    <dbReference type="NCBI Taxonomy" id="2486003"/>
    <lineage>
        <taxon>Bacteria</taxon>
        <taxon>Bacillati</taxon>
        <taxon>Bacillota</taxon>
        <taxon>Bacilli</taxon>
        <taxon>Lactobacillales</taxon>
        <taxon>Lactobacillaceae</taxon>
        <taxon>Companilactobacillus</taxon>
    </lineage>
</organism>
<keyword evidence="3" id="KW-1185">Reference proteome</keyword>
<reference evidence="3" key="1">
    <citation type="journal article" date="2019" name="Int. J. Syst. Evol. Microbiol.">
        <title>The Global Catalogue of Microorganisms (GCM) 10K type strain sequencing project: providing services to taxonomists for standard genome sequencing and annotation.</title>
        <authorList>
            <consortium name="The Broad Institute Genomics Platform"/>
            <consortium name="The Broad Institute Genome Sequencing Center for Infectious Disease"/>
            <person name="Wu L."/>
            <person name="Ma J."/>
        </authorList>
    </citation>
    <scope>NUCLEOTIDE SEQUENCE [LARGE SCALE GENOMIC DNA]</scope>
    <source>
        <strain evidence="3">CCM 8936</strain>
    </source>
</reference>
<dbReference type="EMBL" id="JBHTOI010000024">
    <property type="protein sequence ID" value="MFD1417865.1"/>
    <property type="molecule type" value="Genomic_DNA"/>
</dbReference>
<proteinExistence type="predicted"/>
<protein>
    <submittedName>
        <fullName evidence="2">Uncharacterized protein</fullName>
    </submittedName>
</protein>
<keyword evidence="1" id="KW-0812">Transmembrane</keyword>
<dbReference type="SUPFAM" id="SSF103473">
    <property type="entry name" value="MFS general substrate transporter"/>
    <property type="match status" value="1"/>
</dbReference>
<feature type="transmembrane region" description="Helical" evidence="1">
    <location>
        <begin position="120"/>
        <end position="153"/>
    </location>
</feature>
<accession>A0ABW4BSW0</accession>
<dbReference type="Proteomes" id="UP001597251">
    <property type="component" value="Unassembled WGS sequence"/>
</dbReference>
<sequence>MISVLGKDNPKSFLYAAMMFTAAFIIILIFLYFFTWERPLAEIVNDEVDNPDEDKLSIGKKFEQIYIDLLSTFKIKAFRTHILMYLGCYISQDIFSQVYTYFVVFALGFTTVIASNVPIVIWSACIVGVVHTLVIMLAVGTLAFLLMGYIASFKFKLTKDKMKMDPEKFCLCGS</sequence>
<keyword evidence="1" id="KW-1133">Transmembrane helix</keyword>
<evidence type="ECO:0000313" key="2">
    <source>
        <dbReference type="EMBL" id="MFD1417865.1"/>
    </source>
</evidence>
<feature type="transmembrane region" description="Helical" evidence="1">
    <location>
        <begin position="94"/>
        <end position="114"/>
    </location>
</feature>
<name>A0ABW4BSW0_9LACO</name>